<sequence>MEHDVSEEEIKKAVWDYGSNKSSGPNEVLQDQIIDIDIKLDKGVGSPVDVADRENAFRSIVEMDQKITINLAQKAKIKRAIEGDENSNFFMELSTKKEAASNSRLEMEHDVSEEEIKKAVWDYGSNKSSGPNGFTFEFYDVMFLGKWSRENMNVPVMMLNVFFLVFELKINVQKSSLFVLGVRYSTVQTMVDCFGCVVDKFPLTYLGVKISANMSRINSWQEVTQKAREKFSKWKKSVMAEKQYGGLGVSSLFALNRALLFKWIWRFLNSQTGFWKSIIKAIYVPNGSLDEPIPRHSGGSVWVMIRKSIDSLKSKGVDLMQFCDKFIRNVSSTSFWHERWKGDACFKVRFHILFNLELQKDIYFS</sequence>
<dbReference type="AlphaFoldDB" id="A0A699K970"/>
<dbReference type="PANTHER" id="PTHR33116">
    <property type="entry name" value="REVERSE TRANSCRIPTASE ZINC-BINDING DOMAIN-CONTAINING PROTEIN-RELATED-RELATED"/>
    <property type="match status" value="1"/>
</dbReference>
<dbReference type="PANTHER" id="PTHR33116:SF79">
    <property type="entry name" value="REVERSE TRANSCRIPTASE DOMAIN, ZINC FINGER, CCHC-TYPE-RELATED"/>
    <property type="match status" value="1"/>
</dbReference>
<organism evidence="1">
    <name type="scientific">Tanacetum cinerariifolium</name>
    <name type="common">Dalmatian daisy</name>
    <name type="synonym">Chrysanthemum cinerariifolium</name>
    <dbReference type="NCBI Taxonomy" id="118510"/>
    <lineage>
        <taxon>Eukaryota</taxon>
        <taxon>Viridiplantae</taxon>
        <taxon>Streptophyta</taxon>
        <taxon>Embryophyta</taxon>
        <taxon>Tracheophyta</taxon>
        <taxon>Spermatophyta</taxon>
        <taxon>Magnoliopsida</taxon>
        <taxon>eudicotyledons</taxon>
        <taxon>Gunneridae</taxon>
        <taxon>Pentapetalae</taxon>
        <taxon>asterids</taxon>
        <taxon>campanulids</taxon>
        <taxon>Asterales</taxon>
        <taxon>Asteraceae</taxon>
        <taxon>Asteroideae</taxon>
        <taxon>Anthemideae</taxon>
        <taxon>Anthemidinae</taxon>
        <taxon>Tanacetum</taxon>
    </lineage>
</organism>
<keyword evidence="1" id="KW-0808">Transferase</keyword>
<accession>A0A699K970</accession>
<comment type="caution">
    <text evidence="1">The sequence shown here is derived from an EMBL/GenBank/DDBJ whole genome shotgun (WGS) entry which is preliminary data.</text>
</comment>
<keyword evidence="1" id="KW-0695">RNA-directed DNA polymerase</keyword>
<dbReference type="GO" id="GO:0003964">
    <property type="term" value="F:RNA-directed DNA polymerase activity"/>
    <property type="evidence" value="ECO:0007669"/>
    <property type="project" value="UniProtKB-KW"/>
</dbReference>
<name>A0A699K970_TANCI</name>
<protein>
    <submittedName>
        <fullName evidence="1">RNA-directed DNA polymerase, eukaryota, reverse transcriptase zinc-binding domain protein</fullName>
    </submittedName>
</protein>
<reference evidence="1" key="1">
    <citation type="journal article" date="2019" name="Sci. Rep.">
        <title>Draft genome of Tanacetum cinerariifolium, the natural source of mosquito coil.</title>
        <authorList>
            <person name="Yamashiro T."/>
            <person name="Shiraishi A."/>
            <person name="Satake H."/>
            <person name="Nakayama K."/>
        </authorList>
    </citation>
    <scope>NUCLEOTIDE SEQUENCE</scope>
</reference>
<keyword evidence="1" id="KW-0548">Nucleotidyltransferase</keyword>
<evidence type="ECO:0000313" key="1">
    <source>
        <dbReference type="EMBL" id="GFA80010.1"/>
    </source>
</evidence>
<proteinExistence type="predicted"/>
<dbReference type="EMBL" id="BKCJ010490354">
    <property type="protein sequence ID" value="GFA80010.1"/>
    <property type="molecule type" value="Genomic_DNA"/>
</dbReference>
<gene>
    <name evidence="1" type="ORF">Tci_651982</name>
</gene>